<feature type="region of interest" description="Disordered" evidence="1">
    <location>
        <begin position="1"/>
        <end position="22"/>
    </location>
</feature>
<evidence type="ECO:0000256" key="1">
    <source>
        <dbReference type="SAM" id="MobiDB-lite"/>
    </source>
</evidence>
<feature type="compositionally biased region" description="Basic residues" evidence="1">
    <location>
        <begin position="227"/>
        <end position="236"/>
    </location>
</feature>
<feature type="region of interest" description="Disordered" evidence="1">
    <location>
        <begin position="70"/>
        <end position="238"/>
    </location>
</feature>
<keyword evidence="3" id="KW-1185">Reference proteome</keyword>
<feature type="region of interest" description="Disordered" evidence="1">
    <location>
        <begin position="42"/>
        <end position="61"/>
    </location>
</feature>
<dbReference type="AlphaFoldDB" id="A0A9K3LH99"/>
<feature type="compositionally biased region" description="Polar residues" evidence="1">
    <location>
        <begin position="155"/>
        <end position="179"/>
    </location>
</feature>
<gene>
    <name evidence="2" type="ORF">IV203_025654</name>
</gene>
<organism evidence="2 3">
    <name type="scientific">Nitzschia inconspicua</name>
    <dbReference type="NCBI Taxonomy" id="303405"/>
    <lineage>
        <taxon>Eukaryota</taxon>
        <taxon>Sar</taxon>
        <taxon>Stramenopiles</taxon>
        <taxon>Ochrophyta</taxon>
        <taxon>Bacillariophyta</taxon>
        <taxon>Bacillariophyceae</taxon>
        <taxon>Bacillariophycidae</taxon>
        <taxon>Bacillariales</taxon>
        <taxon>Bacillariaceae</taxon>
        <taxon>Nitzschia</taxon>
    </lineage>
</organism>
<comment type="caution">
    <text evidence="2">The sequence shown here is derived from an EMBL/GenBank/DDBJ whole genome shotgun (WGS) entry which is preliminary data.</text>
</comment>
<dbReference type="Proteomes" id="UP000693970">
    <property type="component" value="Unassembled WGS sequence"/>
</dbReference>
<feature type="compositionally biased region" description="Low complexity" evidence="1">
    <location>
        <begin position="133"/>
        <end position="142"/>
    </location>
</feature>
<feature type="compositionally biased region" description="Basic and acidic residues" evidence="1">
    <location>
        <begin position="384"/>
        <end position="396"/>
    </location>
</feature>
<evidence type="ECO:0000313" key="3">
    <source>
        <dbReference type="Proteomes" id="UP000693970"/>
    </source>
</evidence>
<sequence length="396" mass="43647">MIKNTVTAMEVNRSRRPKSYITTKSVDKERLERRHMIKQILDESDHQAKHSYMTESSDDEDDYLTKALSIGSASSPAPPGKRGSASPQINARKDARKTSTPTLITRKKSILSSTKKELCHSESSTIGSGDACSISTDGTSSTIRRRGSRGDLYNYETSQHSASQSEGSHHQLLNASTTPRMRRRKSSRGDMPNDCLPMRRTSSLRDEQYNVPPPPPSQDSSTDKSKSSLRKGRRRSCRGDIVMDNIQCNVDDTSVSLTSLSLVSGSSNLSENGSSVPRQIVERRRSCRGDMAMDHFLSTEHCPNTSESSSLSIRGTDIMNTNQPRRASSFGPMASAPKMARRMTESHAPSISTGSESSTRSRKNSILGSGSSKPRRRLSLGLRKSADEEATKERRN</sequence>
<reference evidence="2" key="1">
    <citation type="journal article" date="2021" name="Sci. Rep.">
        <title>Diploid genomic architecture of Nitzschia inconspicua, an elite biomass production diatom.</title>
        <authorList>
            <person name="Oliver A."/>
            <person name="Podell S."/>
            <person name="Pinowska A."/>
            <person name="Traller J.C."/>
            <person name="Smith S.R."/>
            <person name="McClure R."/>
            <person name="Beliaev A."/>
            <person name="Bohutskyi P."/>
            <person name="Hill E.A."/>
            <person name="Rabines A."/>
            <person name="Zheng H."/>
            <person name="Allen L.Z."/>
            <person name="Kuo A."/>
            <person name="Grigoriev I.V."/>
            <person name="Allen A.E."/>
            <person name="Hazlebeck D."/>
            <person name="Allen E.E."/>
        </authorList>
    </citation>
    <scope>NUCLEOTIDE SEQUENCE</scope>
    <source>
        <strain evidence="2">Hildebrandi</strain>
    </source>
</reference>
<feature type="compositionally biased region" description="Low complexity" evidence="1">
    <location>
        <begin position="70"/>
        <end position="87"/>
    </location>
</feature>
<name>A0A9K3LH99_9STRA</name>
<dbReference type="EMBL" id="JAGRRH010000012">
    <property type="protein sequence ID" value="KAG7361988.1"/>
    <property type="molecule type" value="Genomic_DNA"/>
</dbReference>
<accession>A0A9K3LH99</accession>
<proteinExistence type="predicted"/>
<reference evidence="2" key="2">
    <citation type="submission" date="2021-04" db="EMBL/GenBank/DDBJ databases">
        <authorList>
            <person name="Podell S."/>
        </authorList>
    </citation>
    <scope>NUCLEOTIDE SEQUENCE</scope>
    <source>
        <strain evidence="2">Hildebrandi</strain>
    </source>
</reference>
<protein>
    <submittedName>
        <fullName evidence="2">Uncharacterized protein</fullName>
    </submittedName>
</protein>
<feature type="region of interest" description="Disordered" evidence="1">
    <location>
        <begin position="319"/>
        <end position="396"/>
    </location>
</feature>
<evidence type="ECO:0000313" key="2">
    <source>
        <dbReference type="EMBL" id="KAG7361988.1"/>
    </source>
</evidence>